<dbReference type="Pfam" id="PF02879">
    <property type="entry name" value="PGM_PMM_II"/>
    <property type="match status" value="1"/>
</dbReference>
<dbReference type="InterPro" id="IPR036900">
    <property type="entry name" value="A-D-PHexomutase_C_sf"/>
</dbReference>
<evidence type="ECO:0000256" key="7">
    <source>
        <dbReference type="RuleBase" id="RU004326"/>
    </source>
</evidence>
<comment type="cofactor">
    <cofactor evidence="1">
        <name>Mg(2+)</name>
        <dbReference type="ChEBI" id="CHEBI:18420"/>
    </cofactor>
</comment>
<comment type="caution">
    <text evidence="12">The sequence shown here is derived from an EMBL/GenBank/DDBJ whole genome shotgun (WGS) entry which is preliminary data.</text>
</comment>
<dbReference type="Pfam" id="PF00408">
    <property type="entry name" value="PGM_PMM_IV"/>
    <property type="match status" value="1"/>
</dbReference>
<comment type="similarity">
    <text evidence="2 7">Belongs to the phosphohexose mutase family.</text>
</comment>
<evidence type="ECO:0000259" key="10">
    <source>
        <dbReference type="Pfam" id="PF02879"/>
    </source>
</evidence>
<dbReference type="Pfam" id="PF02878">
    <property type="entry name" value="PGM_PMM_I"/>
    <property type="match status" value="1"/>
</dbReference>
<accession>A0A2M6P0I6</accession>
<dbReference type="EMBL" id="PFBW01000161">
    <property type="protein sequence ID" value="PIR77217.1"/>
    <property type="molecule type" value="Genomic_DNA"/>
</dbReference>
<dbReference type="InterPro" id="IPR016055">
    <property type="entry name" value="A-D-PHexomutase_a/b/a-I/II/III"/>
</dbReference>
<dbReference type="PRINTS" id="PR00509">
    <property type="entry name" value="PGMPMM"/>
</dbReference>
<dbReference type="InterPro" id="IPR005844">
    <property type="entry name" value="A-D-PHexomutase_a/b/a-I"/>
</dbReference>
<feature type="domain" description="Alpha-D-phosphohexomutase alpha/beta/alpha" evidence="11">
    <location>
        <begin position="267"/>
        <end position="376"/>
    </location>
</feature>
<dbReference type="InterPro" id="IPR005843">
    <property type="entry name" value="A-D-PHexomutase_C"/>
</dbReference>
<keyword evidence="4 7" id="KW-0479">Metal-binding</keyword>
<evidence type="ECO:0000256" key="5">
    <source>
        <dbReference type="ARBA" id="ARBA00022842"/>
    </source>
</evidence>
<evidence type="ECO:0000259" key="9">
    <source>
        <dbReference type="Pfam" id="PF02878"/>
    </source>
</evidence>
<dbReference type="GO" id="GO:0016868">
    <property type="term" value="F:intramolecular phosphotransferase activity"/>
    <property type="evidence" value="ECO:0007669"/>
    <property type="project" value="InterPro"/>
</dbReference>
<keyword evidence="5 7" id="KW-0460">Magnesium</keyword>
<sequence length="457" mass="50995">MKFIETIFRSYDIRGVADIELSEELAYALGRAYVRLLTEKGYDLTTQSLVVGRDMRQSGDSYYPEVIRGITDEGVNVVAIGMSTTPLFNFTCAHYDEHAGGIMITASHNPAQYNGFKLALGNGLAVGKGSGMEALKQYVQEVDQQQPLAQTKGTVTETEFTAAYLDHIFSLVHIDNTKKYHIVVDAGNGMAKVTLPKVIDRLGYNAEYLYLEPDGTFPNHEANPLKTETLKDLQAKVKETNADFGFAIDADMDRIGLVDEQGNVVDPSYVGTLIGLSVLKKHPNATMLADLRSSMIVKEVWEHAGATVESCPVGHALIKPLMKEKRAAFASELSLHLYFKDMYNVESSDLCLLYIIQLLQEAQQPLSEIIAPLKKYAHSGEINFEVEDKDGVMESIENTYKERAQEISHLDGLKMVFDWGWVSIRKSNTEPVLRLNLESRDKQTTLQKVQEFSTIFS</sequence>
<dbReference type="CDD" id="cd03089">
    <property type="entry name" value="PMM_PGM"/>
    <property type="match status" value="1"/>
</dbReference>
<evidence type="ECO:0000259" key="11">
    <source>
        <dbReference type="Pfam" id="PF02880"/>
    </source>
</evidence>
<dbReference type="PANTHER" id="PTHR43771:SF1">
    <property type="entry name" value="PHOSPHOMANNOMUTASE"/>
    <property type="match status" value="1"/>
</dbReference>
<dbReference type="SUPFAM" id="SSF53738">
    <property type="entry name" value="Phosphoglucomutase, first 3 domains"/>
    <property type="match status" value="3"/>
</dbReference>
<dbReference type="Gene3D" id="3.40.120.10">
    <property type="entry name" value="Alpha-D-Glucose-1,6-Bisphosphate, subunit A, domain 3"/>
    <property type="match status" value="3"/>
</dbReference>
<dbReference type="InterPro" id="IPR016066">
    <property type="entry name" value="A-D-PHexomutase_CS"/>
</dbReference>
<feature type="domain" description="Alpha-D-phosphohexomutase alpha/beta/alpha" evidence="9">
    <location>
        <begin position="7"/>
        <end position="144"/>
    </location>
</feature>
<dbReference type="Gene3D" id="3.30.310.50">
    <property type="entry name" value="Alpha-D-phosphohexomutase, C-terminal domain"/>
    <property type="match status" value="1"/>
</dbReference>
<proteinExistence type="inferred from homology"/>
<feature type="domain" description="Alpha-D-phosphohexomutase alpha/beta/alpha" evidence="10">
    <location>
        <begin position="163"/>
        <end position="262"/>
    </location>
</feature>
<feature type="domain" description="Alpha-D-phosphohexomutase C-terminal" evidence="8">
    <location>
        <begin position="381"/>
        <end position="446"/>
    </location>
</feature>
<dbReference type="PROSITE" id="PS00710">
    <property type="entry name" value="PGM_PMM"/>
    <property type="match status" value="1"/>
</dbReference>
<keyword evidence="6" id="KW-0413">Isomerase</keyword>
<dbReference type="InterPro" id="IPR005846">
    <property type="entry name" value="A-D-PHexomutase_a/b/a-III"/>
</dbReference>
<evidence type="ECO:0000313" key="13">
    <source>
        <dbReference type="Proteomes" id="UP000228528"/>
    </source>
</evidence>
<evidence type="ECO:0000313" key="12">
    <source>
        <dbReference type="EMBL" id="PIR77217.1"/>
    </source>
</evidence>
<name>A0A2M6P0I6_9BACT</name>
<gene>
    <name evidence="12" type="primary">manB</name>
    <name evidence="12" type="ORF">COU30_03675</name>
</gene>
<dbReference type="InterPro" id="IPR005845">
    <property type="entry name" value="A-D-PHexomutase_a/b/a-II"/>
</dbReference>
<dbReference type="InterPro" id="IPR005841">
    <property type="entry name" value="Alpha-D-phosphohexomutase_SF"/>
</dbReference>
<evidence type="ECO:0000256" key="1">
    <source>
        <dbReference type="ARBA" id="ARBA00001946"/>
    </source>
</evidence>
<dbReference type="AlphaFoldDB" id="A0A2M6P0I6"/>
<dbReference type="SUPFAM" id="SSF55957">
    <property type="entry name" value="Phosphoglucomutase, C-terminal domain"/>
    <property type="match status" value="1"/>
</dbReference>
<dbReference type="Pfam" id="PF02880">
    <property type="entry name" value="PGM_PMM_III"/>
    <property type="match status" value="1"/>
</dbReference>
<dbReference type="Proteomes" id="UP000228528">
    <property type="component" value="Unassembled WGS sequence"/>
</dbReference>
<dbReference type="GO" id="GO:0005975">
    <property type="term" value="P:carbohydrate metabolic process"/>
    <property type="evidence" value="ECO:0007669"/>
    <property type="project" value="InterPro"/>
</dbReference>
<dbReference type="PANTHER" id="PTHR43771">
    <property type="entry name" value="PHOSPHOMANNOMUTASE"/>
    <property type="match status" value="1"/>
</dbReference>
<evidence type="ECO:0000256" key="6">
    <source>
        <dbReference type="ARBA" id="ARBA00023235"/>
    </source>
</evidence>
<evidence type="ECO:0000256" key="2">
    <source>
        <dbReference type="ARBA" id="ARBA00010231"/>
    </source>
</evidence>
<keyword evidence="3" id="KW-0597">Phosphoprotein</keyword>
<evidence type="ECO:0000256" key="3">
    <source>
        <dbReference type="ARBA" id="ARBA00022553"/>
    </source>
</evidence>
<protein>
    <submittedName>
        <fullName evidence="12">Phosphomannomutase/phosphoglucomutase</fullName>
    </submittedName>
</protein>
<evidence type="ECO:0000256" key="4">
    <source>
        <dbReference type="ARBA" id="ARBA00022723"/>
    </source>
</evidence>
<evidence type="ECO:0000259" key="8">
    <source>
        <dbReference type="Pfam" id="PF00408"/>
    </source>
</evidence>
<reference evidence="13" key="1">
    <citation type="submission" date="2017-09" db="EMBL/GenBank/DDBJ databases">
        <title>Depth-based differentiation of microbial function through sediment-hosted aquifers and enrichment of novel symbionts in the deep terrestrial subsurface.</title>
        <authorList>
            <person name="Probst A.J."/>
            <person name="Ladd B."/>
            <person name="Jarett J.K."/>
            <person name="Geller-Mcgrath D.E."/>
            <person name="Sieber C.M.K."/>
            <person name="Emerson J.B."/>
            <person name="Anantharaman K."/>
            <person name="Thomas B.C."/>
            <person name="Malmstrom R."/>
            <person name="Stieglmeier M."/>
            <person name="Klingl A."/>
            <person name="Woyke T."/>
            <person name="Ryan C.M."/>
            <person name="Banfield J.F."/>
        </authorList>
    </citation>
    <scope>NUCLEOTIDE SEQUENCE [LARGE SCALE GENOMIC DNA]</scope>
</reference>
<organism evidence="12 13">
    <name type="scientific">Candidatus Magasanikbacteria bacterium CG10_big_fil_rev_8_21_14_0_10_38_6</name>
    <dbReference type="NCBI Taxonomy" id="1974647"/>
    <lineage>
        <taxon>Bacteria</taxon>
        <taxon>Candidatus Magasanikiibacteriota</taxon>
    </lineage>
</organism>
<dbReference type="GO" id="GO:0000287">
    <property type="term" value="F:magnesium ion binding"/>
    <property type="evidence" value="ECO:0007669"/>
    <property type="project" value="InterPro"/>
</dbReference>